<dbReference type="EMBL" id="JAYMYQ010000004">
    <property type="protein sequence ID" value="KAK7339697.1"/>
    <property type="molecule type" value="Genomic_DNA"/>
</dbReference>
<proteinExistence type="predicted"/>
<evidence type="ECO:0000313" key="2">
    <source>
        <dbReference type="Proteomes" id="UP001367508"/>
    </source>
</evidence>
<comment type="caution">
    <text evidence="1">The sequence shown here is derived from an EMBL/GenBank/DDBJ whole genome shotgun (WGS) entry which is preliminary data.</text>
</comment>
<dbReference type="AlphaFoldDB" id="A0AAN9LTF8"/>
<name>A0AAN9LTF8_CANGL</name>
<gene>
    <name evidence="1" type="ORF">VNO77_20378</name>
</gene>
<dbReference type="Proteomes" id="UP001367508">
    <property type="component" value="Unassembled WGS sequence"/>
</dbReference>
<evidence type="ECO:0000313" key="1">
    <source>
        <dbReference type="EMBL" id="KAK7339697.1"/>
    </source>
</evidence>
<sequence>MSYINFSGLKSAKENFYSKSRHHPDFGALEEEYRWFLLSSASTSQEELHFSHCQVHFNSCESSSLNMSIIAIFVQVSAVIKFRNQRFKPYDPITIEPKSRRASSLRLSMREPET</sequence>
<reference evidence="1 2" key="1">
    <citation type="submission" date="2024-01" db="EMBL/GenBank/DDBJ databases">
        <title>The genomes of 5 underutilized Papilionoideae crops provide insights into root nodulation and disease resistanc.</title>
        <authorList>
            <person name="Jiang F."/>
        </authorList>
    </citation>
    <scope>NUCLEOTIDE SEQUENCE [LARGE SCALE GENOMIC DNA]</scope>
    <source>
        <strain evidence="1">LVBAO_FW01</strain>
        <tissue evidence="1">Leaves</tissue>
    </source>
</reference>
<accession>A0AAN9LTF8</accession>
<organism evidence="1 2">
    <name type="scientific">Canavalia gladiata</name>
    <name type="common">Sword bean</name>
    <name type="synonym">Dolichos gladiatus</name>
    <dbReference type="NCBI Taxonomy" id="3824"/>
    <lineage>
        <taxon>Eukaryota</taxon>
        <taxon>Viridiplantae</taxon>
        <taxon>Streptophyta</taxon>
        <taxon>Embryophyta</taxon>
        <taxon>Tracheophyta</taxon>
        <taxon>Spermatophyta</taxon>
        <taxon>Magnoliopsida</taxon>
        <taxon>eudicotyledons</taxon>
        <taxon>Gunneridae</taxon>
        <taxon>Pentapetalae</taxon>
        <taxon>rosids</taxon>
        <taxon>fabids</taxon>
        <taxon>Fabales</taxon>
        <taxon>Fabaceae</taxon>
        <taxon>Papilionoideae</taxon>
        <taxon>50 kb inversion clade</taxon>
        <taxon>NPAAA clade</taxon>
        <taxon>indigoferoid/millettioid clade</taxon>
        <taxon>Phaseoleae</taxon>
        <taxon>Canavalia</taxon>
    </lineage>
</organism>
<keyword evidence="2" id="KW-1185">Reference proteome</keyword>
<protein>
    <submittedName>
        <fullName evidence="1">Uncharacterized protein</fullName>
    </submittedName>
</protein>